<dbReference type="SUPFAM" id="SSF49464">
    <property type="entry name" value="Carboxypeptidase regulatory domain-like"/>
    <property type="match status" value="1"/>
</dbReference>
<dbReference type="InterPro" id="IPR023996">
    <property type="entry name" value="TonB-dep_OMP_SusC/RagA"/>
</dbReference>
<keyword evidence="8" id="KW-0732">Signal</keyword>
<evidence type="ECO:0000256" key="1">
    <source>
        <dbReference type="ARBA" id="ARBA00004571"/>
    </source>
</evidence>
<feature type="chain" id="PRO_5026078344" evidence="8">
    <location>
        <begin position="23"/>
        <end position="1080"/>
    </location>
</feature>
<feature type="signal peptide" evidence="8">
    <location>
        <begin position="1"/>
        <end position="22"/>
    </location>
</feature>
<dbReference type="NCBIfam" id="TIGR04056">
    <property type="entry name" value="OMP_RagA_SusC"/>
    <property type="match status" value="1"/>
</dbReference>
<dbReference type="SUPFAM" id="SSF56935">
    <property type="entry name" value="Porins"/>
    <property type="match status" value="1"/>
</dbReference>
<dbReference type="AlphaFoldDB" id="A0A6I4II40"/>
<dbReference type="RefSeq" id="WP_140997642.1">
    <property type="nucleotide sequence ID" value="NZ_VDCZ01000005.1"/>
</dbReference>
<comment type="subcellular location">
    <subcellularLocation>
        <location evidence="1 7">Cell outer membrane</location>
        <topology evidence="1 7">Multi-pass membrane protein</topology>
    </subcellularLocation>
</comment>
<reference evidence="11" key="1">
    <citation type="submission" date="2019-05" db="EMBL/GenBank/DDBJ databases">
        <title>Flavobacterium profundi sp. nov., isolated from a deep-sea seamount.</title>
        <authorList>
            <person name="Zhang D.-C."/>
        </authorList>
    </citation>
    <scope>NUCLEOTIDE SEQUENCE [LARGE SCALE GENOMIC DNA]</scope>
    <source>
        <strain evidence="11">TP390</strain>
    </source>
</reference>
<dbReference type="InterPro" id="IPR008969">
    <property type="entry name" value="CarboxyPept-like_regulatory"/>
</dbReference>
<name>A0A6I4II40_9FLAO</name>
<evidence type="ECO:0000256" key="8">
    <source>
        <dbReference type="SAM" id="SignalP"/>
    </source>
</evidence>
<keyword evidence="11" id="KW-1185">Reference proteome</keyword>
<dbReference type="InterPro" id="IPR012910">
    <property type="entry name" value="Plug_dom"/>
</dbReference>
<dbReference type="NCBIfam" id="TIGR04057">
    <property type="entry name" value="SusC_RagA_signa"/>
    <property type="match status" value="1"/>
</dbReference>
<keyword evidence="5 7" id="KW-0472">Membrane</keyword>
<evidence type="ECO:0000313" key="11">
    <source>
        <dbReference type="Proteomes" id="UP000431264"/>
    </source>
</evidence>
<evidence type="ECO:0000256" key="6">
    <source>
        <dbReference type="ARBA" id="ARBA00023237"/>
    </source>
</evidence>
<keyword evidence="6 7" id="KW-0998">Cell outer membrane</keyword>
<keyword evidence="3 7" id="KW-1134">Transmembrane beta strand</keyword>
<dbReference type="InterPro" id="IPR037066">
    <property type="entry name" value="Plug_dom_sf"/>
</dbReference>
<keyword evidence="2 7" id="KW-0813">Transport</keyword>
<dbReference type="Proteomes" id="UP000431264">
    <property type="component" value="Unassembled WGS sequence"/>
</dbReference>
<dbReference type="Gene3D" id="2.40.170.20">
    <property type="entry name" value="TonB-dependent receptor, beta-barrel domain"/>
    <property type="match status" value="1"/>
</dbReference>
<evidence type="ECO:0000256" key="2">
    <source>
        <dbReference type="ARBA" id="ARBA00022448"/>
    </source>
</evidence>
<dbReference type="EMBL" id="WQLW01000005">
    <property type="protein sequence ID" value="MVO09264.1"/>
    <property type="molecule type" value="Genomic_DNA"/>
</dbReference>
<accession>A0A6I4II40</accession>
<dbReference type="GO" id="GO:0009279">
    <property type="term" value="C:cell outer membrane"/>
    <property type="evidence" value="ECO:0007669"/>
    <property type="project" value="UniProtKB-SubCell"/>
</dbReference>
<dbReference type="InterPro" id="IPR023997">
    <property type="entry name" value="TonB-dep_OMP_SusC/RagA_CS"/>
</dbReference>
<comment type="similarity">
    <text evidence="7">Belongs to the TonB-dependent receptor family.</text>
</comment>
<proteinExistence type="inferred from homology"/>
<evidence type="ECO:0000313" key="10">
    <source>
        <dbReference type="EMBL" id="MVO09264.1"/>
    </source>
</evidence>
<evidence type="ECO:0000256" key="3">
    <source>
        <dbReference type="ARBA" id="ARBA00022452"/>
    </source>
</evidence>
<dbReference type="OrthoDB" id="9768177at2"/>
<gene>
    <name evidence="10" type="ORF">GOQ30_08855</name>
</gene>
<evidence type="ECO:0000256" key="7">
    <source>
        <dbReference type="PROSITE-ProRule" id="PRU01360"/>
    </source>
</evidence>
<evidence type="ECO:0000256" key="5">
    <source>
        <dbReference type="ARBA" id="ARBA00023136"/>
    </source>
</evidence>
<protein>
    <submittedName>
        <fullName evidence="10">SusC/RagA family TonB-linked outer membrane protein</fullName>
    </submittedName>
</protein>
<keyword evidence="4 7" id="KW-0812">Transmembrane</keyword>
<dbReference type="Gene3D" id="2.170.130.10">
    <property type="entry name" value="TonB-dependent receptor, plug domain"/>
    <property type="match status" value="1"/>
</dbReference>
<dbReference type="Pfam" id="PF13715">
    <property type="entry name" value="CarbopepD_reg_2"/>
    <property type="match status" value="1"/>
</dbReference>
<evidence type="ECO:0000259" key="9">
    <source>
        <dbReference type="Pfam" id="PF07715"/>
    </source>
</evidence>
<dbReference type="PROSITE" id="PS52016">
    <property type="entry name" value="TONB_DEPENDENT_REC_3"/>
    <property type="match status" value="1"/>
</dbReference>
<evidence type="ECO:0000256" key="4">
    <source>
        <dbReference type="ARBA" id="ARBA00022692"/>
    </source>
</evidence>
<dbReference type="InterPro" id="IPR039426">
    <property type="entry name" value="TonB-dep_rcpt-like"/>
</dbReference>
<organism evidence="10 11">
    <name type="scientific">Flavobacterium profundi</name>
    <dbReference type="NCBI Taxonomy" id="1774945"/>
    <lineage>
        <taxon>Bacteria</taxon>
        <taxon>Pseudomonadati</taxon>
        <taxon>Bacteroidota</taxon>
        <taxon>Flavobacteriia</taxon>
        <taxon>Flavobacteriales</taxon>
        <taxon>Flavobacteriaceae</taxon>
        <taxon>Flavobacterium</taxon>
    </lineage>
</organism>
<dbReference type="InterPro" id="IPR036942">
    <property type="entry name" value="Beta-barrel_TonB_sf"/>
</dbReference>
<dbReference type="Pfam" id="PF07715">
    <property type="entry name" value="Plug"/>
    <property type="match status" value="1"/>
</dbReference>
<comment type="caution">
    <text evidence="10">The sequence shown here is derived from an EMBL/GenBank/DDBJ whole genome shotgun (WGS) entry which is preliminary data.</text>
</comment>
<sequence>MRSKFKWIFTLLVAFTMQFSFAQEKTVTGVVSDALGPLAGANVVVKGTSKGTTTDFNGGFTIKANQGDILIVTYVGMNESSIPVTAENTYNILLTQNNVDLKEVVVVGYGTTTKEAYTGTATVVEKENLEAKTVSNISQALRGEVAGVNVITGSGAPGRDATIRIRGFGSVNGNRNPLYVVDGAPYSSDITSINPADIESMTILKDAAATSIYGSRGANGVILITTKQGRSGKSVISVDLKTSINTLSLPTYDIIDSPETYIETAWSALKTKGVIEGEVDPAAYASNNLYGTAQGIDNHYNIWNVSGDQLIDPATGKIASGVGRRYNPTKWSDAAFGTGYRSEANLQFSGGNDKTVFATSFGYLDDQGYTIKSNYTRYTTRINVEHNATDWLKVGGNMAYTGSKYTNSSSDEGSAGSSGNIFALTNTTPAIYDVYLRDDFGQLVADPIFGGYQYDYGSVYGRRAWNSTNGIADAKYDLSQDLGTTLLGNFNIGIDFTKYLTLETRYSGQYQNFDSANRNNPYYGGWAPAYGLLSKNNNTATNQNFLQLLRFTKTFGENHNIEAFAAHESTEYRYKEFSAAAQTAILPNTLDLAQYTTPFGRATSFSQSWTLESYFAQFSYDYAKKYFVTGSVRRDGSSRFIQNKWGTFGSVGLGWIISKEDFMSKAEFINHLKLKASYGVIGDQGTNLQYGWQIYSINQTVDGSYAFTPSSTKANPDLTWETSKIAQVGLESTWFNNRLDVNIDYYMKDTENLFFQQRLAPSSGFNTVDFNGGKLRNAGLEFDITGYLVNAKEAGDFKLSLGVNGEFLHNELLEAPKDFFTGEPKVFDDNLNLKVGGSIYDFYMREWAGVDPANGAALWNMYYNDVNNDGIFNAGDSSIPNMETFLRDNPGDVNIAKTTTSVYANATQKFVGKSAIPKIRGAFRLNAGYKNFDLTAQVGYSIGGYIYDNGYAALMRTSGLIGADNWHTDMLNAWKEPGDITNVPRLAPGVATDVSFASQSTRFLTKADYLALNNVRLGYTIPEKFVDKLSLSRLNLYVSGDNLMMLSARKGLNPQTLIDRSNSGIYMPMTTVSFGAKIEF</sequence>
<feature type="domain" description="TonB-dependent receptor plug" evidence="9">
    <location>
        <begin position="115"/>
        <end position="221"/>
    </location>
</feature>